<evidence type="ECO:0008006" key="4">
    <source>
        <dbReference type="Google" id="ProtNLM"/>
    </source>
</evidence>
<organism evidence="2 3">
    <name type="scientific">Flavobacterium taihuense</name>
    <dbReference type="NCBI Taxonomy" id="2857508"/>
    <lineage>
        <taxon>Bacteria</taxon>
        <taxon>Pseudomonadati</taxon>
        <taxon>Bacteroidota</taxon>
        <taxon>Flavobacteriia</taxon>
        <taxon>Flavobacteriales</taxon>
        <taxon>Flavobacteriaceae</taxon>
        <taxon>Flavobacterium</taxon>
    </lineage>
</organism>
<evidence type="ECO:0000313" key="2">
    <source>
        <dbReference type="EMBL" id="MBW4361842.1"/>
    </source>
</evidence>
<gene>
    <name evidence="2" type="ORF">KZH69_15230</name>
</gene>
<name>A0ABS6XYV0_9FLAO</name>
<keyword evidence="1" id="KW-0732">Signal</keyword>
<protein>
    <recommendedName>
        <fullName evidence="4">Secreted protein</fullName>
    </recommendedName>
</protein>
<evidence type="ECO:0000256" key="1">
    <source>
        <dbReference type="SAM" id="SignalP"/>
    </source>
</evidence>
<keyword evidence="3" id="KW-1185">Reference proteome</keyword>
<feature type="chain" id="PRO_5046426227" description="Secreted protein" evidence="1">
    <location>
        <begin position="22"/>
        <end position="182"/>
    </location>
</feature>
<accession>A0ABS6XYV0</accession>
<proteinExistence type="predicted"/>
<comment type="caution">
    <text evidence="2">The sequence shown here is derived from an EMBL/GenBank/DDBJ whole genome shotgun (WGS) entry which is preliminary data.</text>
</comment>
<dbReference type="EMBL" id="JAHWYN010000015">
    <property type="protein sequence ID" value="MBW4361842.1"/>
    <property type="molecule type" value="Genomic_DNA"/>
</dbReference>
<sequence>MKFFQSFFLLFLFAPFFTIIAQDNPTVEKNQFKINMLLPGFVYEHGFSNKNTLYSELSFGVGYRDSGFNGSSWSFYPSITEQFRHYYNLEKRTNKGKVTTNNSGSFVALHADYRFRAISSNESHIPTESSFTIAPVWGFERTYKRNFNLALYTGVGYNINSDLNDGGFVPVLNFSLGWVIGK</sequence>
<reference evidence="2 3" key="1">
    <citation type="submission" date="2021-07" db="EMBL/GenBank/DDBJ databases">
        <title>Flavobacterium sp. nov. isolated from sediment on the Taihu Lake.</title>
        <authorList>
            <person name="Qu J.-H."/>
        </authorList>
    </citation>
    <scope>NUCLEOTIDE SEQUENCE [LARGE SCALE GENOMIC DNA]</scope>
    <source>
        <strain evidence="2 3">NAS39</strain>
    </source>
</reference>
<dbReference type="RefSeq" id="WP_219318338.1">
    <property type="nucleotide sequence ID" value="NZ_JAHWYN010000015.1"/>
</dbReference>
<feature type="signal peptide" evidence="1">
    <location>
        <begin position="1"/>
        <end position="21"/>
    </location>
</feature>
<dbReference type="Proteomes" id="UP000812031">
    <property type="component" value="Unassembled WGS sequence"/>
</dbReference>
<evidence type="ECO:0000313" key="3">
    <source>
        <dbReference type="Proteomes" id="UP000812031"/>
    </source>
</evidence>